<dbReference type="OrthoDB" id="5967130at2759"/>
<keyword evidence="7 12" id="KW-0297">G-protein coupled receptor</keyword>
<dbReference type="PROSITE" id="PS50262">
    <property type="entry name" value="G_PROTEIN_RECEP_F1_2"/>
    <property type="match status" value="1"/>
</dbReference>
<feature type="transmembrane region" description="Helical" evidence="13">
    <location>
        <begin position="80"/>
        <end position="100"/>
    </location>
</feature>
<feature type="transmembrane region" description="Helical" evidence="13">
    <location>
        <begin position="112"/>
        <end position="132"/>
    </location>
</feature>
<evidence type="ECO:0000256" key="7">
    <source>
        <dbReference type="ARBA" id="ARBA00023040"/>
    </source>
</evidence>
<keyword evidence="2 13" id="KW-1003">Cell membrane</keyword>
<evidence type="ECO:0000256" key="9">
    <source>
        <dbReference type="ARBA" id="ARBA00023170"/>
    </source>
</evidence>
<keyword evidence="15" id="KW-1185">Reference proteome</keyword>
<dbReference type="GO" id="GO:0005886">
    <property type="term" value="C:plasma membrane"/>
    <property type="evidence" value="ECO:0007669"/>
    <property type="project" value="UniProtKB-SubCell"/>
</dbReference>
<feature type="transmembrane region" description="Helical" evidence="13">
    <location>
        <begin position="191"/>
        <end position="211"/>
    </location>
</feature>
<feature type="transmembrane region" description="Helical" evidence="13">
    <location>
        <begin position="288"/>
        <end position="310"/>
    </location>
</feature>
<dbReference type="RefSeq" id="XP_033779214.1">
    <property type="nucleotide sequence ID" value="XM_033923323.1"/>
</dbReference>
<evidence type="ECO:0000259" key="14">
    <source>
        <dbReference type="PROSITE" id="PS50262"/>
    </source>
</evidence>
<protein>
    <recommendedName>
        <fullName evidence="13">Olfactory receptor</fullName>
    </recommendedName>
</protein>
<sequence length="344" mass="38941">MNDVEDPKVRGDEFPAIDEQLKPTSNGYSLEYEYITMRNHNDVTEFHILEYKYITMRNHNDVTEFVILGFPEFPEFQLPLFSLLYMMAVLGNLLVIYIICADRHLHTPMYFFLANLSMIDISSLTVTVPKLLTILLTHSNTISFSGCIVQMYWFLTGPGVEFLLLTAMAYDRYVAICNPLRYTIIMNERACAFLAAFSWVTGFLEAIPHAIVTSQFSFCDSNVINHVFCDLTALMKLSCTDTAVIENMTFVASVFVTFTPFSLTLTSYVFIISTILKTRSTEGKSKAFSTCSSHLTVIFLSYGTLLGVYLQTMTSITSPLSCLLELKSHVPTRDNTLNLVDELQ</sequence>
<keyword evidence="9 12" id="KW-0675">Receptor</keyword>
<keyword evidence="5 13" id="KW-0552">Olfaction</keyword>
<dbReference type="InParanoid" id="A0A6P8P6B6"/>
<dbReference type="PRINTS" id="PR00245">
    <property type="entry name" value="OLFACTORYR"/>
</dbReference>
<reference evidence="16" key="1">
    <citation type="submission" date="2025-08" db="UniProtKB">
        <authorList>
            <consortium name="RefSeq"/>
        </authorList>
    </citation>
    <scope>IDENTIFICATION</scope>
</reference>
<gene>
    <name evidence="16" type="primary">LOC117349731</name>
</gene>
<proteinExistence type="inferred from homology"/>
<dbReference type="InterPro" id="IPR000725">
    <property type="entry name" value="Olfact_rcpt"/>
</dbReference>
<dbReference type="CDD" id="cd13954">
    <property type="entry name" value="7tmA_OR"/>
    <property type="match status" value="1"/>
</dbReference>
<evidence type="ECO:0000313" key="15">
    <source>
        <dbReference type="Proteomes" id="UP000515159"/>
    </source>
</evidence>
<keyword evidence="11 12" id="KW-0807">Transducer</keyword>
<evidence type="ECO:0000256" key="11">
    <source>
        <dbReference type="ARBA" id="ARBA00023224"/>
    </source>
</evidence>
<evidence type="ECO:0000256" key="2">
    <source>
        <dbReference type="ARBA" id="ARBA00022475"/>
    </source>
</evidence>
<dbReference type="InterPro" id="IPR050516">
    <property type="entry name" value="Olfactory_GPCR"/>
</dbReference>
<comment type="similarity">
    <text evidence="12">Belongs to the G-protein coupled receptor 1 family.</text>
</comment>
<feature type="domain" description="G-protein coupled receptors family 1 profile" evidence="14">
    <location>
        <begin position="91"/>
        <end position="302"/>
    </location>
</feature>
<feature type="transmembrane region" description="Helical" evidence="13">
    <location>
        <begin position="152"/>
        <end position="170"/>
    </location>
</feature>
<dbReference type="PANTHER" id="PTHR26452">
    <property type="entry name" value="OLFACTORY RECEPTOR"/>
    <property type="match status" value="1"/>
</dbReference>
<dbReference type="PROSITE" id="PS00237">
    <property type="entry name" value="G_PROTEIN_RECEP_F1_1"/>
    <property type="match status" value="1"/>
</dbReference>
<keyword evidence="6 13" id="KW-1133">Transmembrane helix</keyword>
<dbReference type="Proteomes" id="UP000515159">
    <property type="component" value="Chromosome 16"/>
</dbReference>
<evidence type="ECO:0000256" key="1">
    <source>
        <dbReference type="ARBA" id="ARBA00004651"/>
    </source>
</evidence>
<dbReference type="FunFam" id="1.20.1070.10:FF:000010">
    <property type="entry name" value="Olfactory receptor"/>
    <property type="match status" value="1"/>
</dbReference>
<feature type="transmembrane region" description="Helical" evidence="13">
    <location>
        <begin position="250"/>
        <end position="276"/>
    </location>
</feature>
<evidence type="ECO:0000313" key="16">
    <source>
        <dbReference type="RefSeq" id="XP_033779214.1"/>
    </source>
</evidence>
<evidence type="ECO:0000256" key="13">
    <source>
        <dbReference type="RuleBase" id="RU363047"/>
    </source>
</evidence>
<dbReference type="Gene3D" id="1.20.1070.10">
    <property type="entry name" value="Rhodopsin 7-helix transmembrane proteins"/>
    <property type="match status" value="1"/>
</dbReference>
<keyword evidence="10" id="KW-0325">Glycoprotein</keyword>
<dbReference type="GO" id="GO:0004930">
    <property type="term" value="F:G protein-coupled receptor activity"/>
    <property type="evidence" value="ECO:0007669"/>
    <property type="project" value="UniProtKB-KW"/>
</dbReference>
<accession>A0A6P8P6B6</accession>
<evidence type="ECO:0000256" key="5">
    <source>
        <dbReference type="ARBA" id="ARBA00022725"/>
    </source>
</evidence>
<dbReference type="InterPro" id="IPR000276">
    <property type="entry name" value="GPCR_Rhodpsn"/>
</dbReference>
<keyword evidence="8 13" id="KW-0472">Membrane</keyword>
<dbReference type="GO" id="GO:0004984">
    <property type="term" value="F:olfactory receptor activity"/>
    <property type="evidence" value="ECO:0007669"/>
    <property type="project" value="InterPro"/>
</dbReference>
<evidence type="ECO:0000256" key="12">
    <source>
        <dbReference type="RuleBase" id="RU000688"/>
    </source>
</evidence>
<dbReference type="KEGG" id="gsh:117349731"/>
<dbReference type="SUPFAM" id="SSF81321">
    <property type="entry name" value="Family A G protein-coupled receptor-like"/>
    <property type="match status" value="1"/>
</dbReference>
<dbReference type="Pfam" id="PF13853">
    <property type="entry name" value="7tm_4"/>
    <property type="match status" value="1"/>
</dbReference>
<keyword evidence="4 12" id="KW-0812">Transmembrane</keyword>
<dbReference type="AlphaFoldDB" id="A0A6P8P6B6"/>
<organism evidence="15 16">
    <name type="scientific">Geotrypetes seraphini</name>
    <name type="common">Gaboon caecilian</name>
    <name type="synonym">Caecilia seraphini</name>
    <dbReference type="NCBI Taxonomy" id="260995"/>
    <lineage>
        <taxon>Eukaryota</taxon>
        <taxon>Metazoa</taxon>
        <taxon>Chordata</taxon>
        <taxon>Craniata</taxon>
        <taxon>Vertebrata</taxon>
        <taxon>Euteleostomi</taxon>
        <taxon>Amphibia</taxon>
        <taxon>Gymnophiona</taxon>
        <taxon>Geotrypetes</taxon>
    </lineage>
</organism>
<name>A0A6P8P6B6_GEOSA</name>
<evidence type="ECO:0000256" key="10">
    <source>
        <dbReference type="ARBA" id="ARBA00023180"/>
    </source>
</evidence>
<dbReference type="PRINTS" id="PR00237">
    <property type="entry name" value="GPCRRHODOPSN"/>
</dbReference>
<evidence type="ECO:0000256" key="8">
    <source>
        <dbReference type="ARBA" id="ARBA00023136"/>
    </source>
</evidence>
<comment type="subcellular location">
    <subcellularLocation>
        <location evidence="1 13">Cell membrane</location>
        <topology evidence="1 13">Multi-pass membrane protein</topology>
    </subcellularLocation>
</comment>
<dbReference type="GeneID" id="117349731"/>
<evidence type="ECO:0000256" key="6">
    <source>
        <dbReference type="ARBA" id="ARBA00022989"/>
    </source>
</evidence>
<evidence type="ECO:0000256" key="3">
    <source>
        <dbReference type="ARBA" id="ARBA00022606"/>
    </source>
</evidence>
<keyword evidence="3 13" id="KW-0716">Sensory transduction</keyword>
<evidence type="ECO:0000256" key="4">
    <source>
        <dbReference type="ARBA" id="ARBA00022692"/>
    </source>
</evidence>
<dbReference type="InterPro" id="IPR017452">
    <property type="entry name" value="GPCR_Rhodpsn_7TM"/>
</dbReference>